<evidence type="ECO:0000313" key="10">
    <source>
        <dbReference type="Proteomes" id="UP000815325"/>
    </source>
</evidence>
<feature type="compositionally biased region" description="Low complexity" evidence="7">
    <location>
        <begin position="61"/>
        <end position="74"/>
    </location>
</feature>
<feature type="region of interest" description="Disordered" evidence="7">
    <location>
        <begin position="206"/>
        <end position="267"/>
    </location>
</feature>
<evidence type="ECO:0000256" key="4">
    <source>
        <dbReference type="ARBA" id="ARBA00022839"/>
    </source>
</evidence>
<keyword evidence="5" id="KW-0694">RNA-binding</keyword>
<keyword evidence="10" id="KW-1185">Reference proteome</keyword>
<dbReference type="SUPFAM" id="SSF50249">
    <property type="entry name" value="Nucleic acid-binding proteins"/>
    <property type="match status" value="3"/>
</dbReference>
<dbReference type="InterPro" id="IPR001900">
    <property type="entry name" value="RNase_II/R"/>
</dbReference>
<evidence type="ECO:0000256" key="6">
    <source>
        <dbReference type="RuleBase" id="RU003901"/>
    </source>
</evidence>
<evidence type="ECO:0000256" key="5">
    <source>
        <dbReference type="ARBA" id="ARBA00022884"/>
    </source>
</evidence>
<dbReference type="InterPro" id="IPR012340">
    <property type="entry name" value="NA-bd_OB-fold"/>
</dbReference>
<feature type="compositionally biased region" description="Low complexity" evidence="7">
    <location>
        <begin position="230"/>
        <end position="260"/>
    </location>
</feature>
<dbReference type="Pfam" id="PF17849">
    <property type="entry name" value="OB_Dis3"/>
    <property type="match status" value="1"/>
</dbReference>
<protein>
    <recommendedName>
        <fullName evidence="8">RNB domain-containing protein</fullName>
    </recommendedName>
</protein>
<dbReference type="PANTHER" id="PTHR23355:SF9">
    <property type="entry name" value="DIS3-LIKE EXONUCLEASE 2"/>
    <property type="match status" value="1"/>
</dbReference>
<keyword evidence="4" id="KW-0269">Exonuclease</keyword>
<comment type="caution">
    <text evidence="9">The sequence shown here is derived from an EMBL/GenBank/DDBJ whole genome shotgun (WGS) entry which is preliminary data.</text>
</comment>
<evidence type="ECO:0000256" key="7">
    <source>
        <dbReference type="SAM" id="MobiDB-lite"/>
    </source>
</evidence>
<feature type="domain" description="RNB" evidence="8">
    <location>
        <begin position="542"/>
        <end position="890"/>
    </location>
</feature>
<keyword evidence="2" id="KW-0540">Nuclease</keyword>
<keyword evidence="3" id="KW-0378">Hydrolase</keyword>
<dbReference type="Pfam" id="PF17216">
    <property type="entry name" value="Rrp44_CSD1"/>
    <property type="match status" value="1"/>
</dbReference>
<accession>A0ABQ7FXL6</accession>
<dbReference type="InterPro" id="IPR050180">
    <property type="entry name" value="RNR_Ribonuclease"/>
</dbReference>
<evidence type="ECO:0000313" key="9">
    <source>
        <dbReference type="EMBL" id="KAF5827102.1"/>
    </source>
</evidence>
<feature type="compositionally biased region" description="Gly residues" evidence="7">
    <location>
        <begin position="1158"/>
        <end position="1168"/>
    </location>
</feature>
<name>A0ABQ7FXL6_DUNSA</name>
<dbReference type="SMART" id="SM00955">
    <property type="entry name" value="RNB"/>
    <property type="match status" value="1"/>
</dbReference>
<dbReference type="PROSITE" id="PS01175">
    <property type="entry name" value="RIBONUCLEASE_II"/>
    <property type="match status" value="1"/>
</dbReference>
<feature type="region of interest" description="Disordered" evidence="7">
    <location>
        <begin position="1012"/>
        <end position="1062"/>
    </location>
</feature>
<dbReference type="InterPro" id="IPR022966">
    <property type="entry name" value="RNase_II/R_CS"/>
</dbReference>
<dbReference type="InterPro" id="IPR041505">
    <property type="entry name" value="Dis3_CSD2"/>
</dbReference>
<evidence type="ECO:0000256" key="2">
    <source>
        <dbReference type="ARBA" id="ARBA00022722"/>
    </source>
</evidence>
<comment type="similarity">
    <text evidence="1 6">Belongs to the RNR ribonuclease family.</text>
</comment>
<dbReference type="InterPro" id="IPR033771">
    <property type="entry name" value="Rrp44_CSD1"/>
</dbReference>
<reference evidence="9" key="1">
    <citation type="submission" date="2017-08" db="EMBL/GenBank/DDBJ databases">
        <authorList>
            <person name="Polle J.E."/>
            <person name="Barry K."/>
            <person name="Cushman J."/>
            <person name="Schmutz J."/>
            <person name="Tran D."/>
            <person name="Hathwaick L.T."/>
            <person name="Yim W.C."/>
            <person name="Jenkins J."/>
            <person name="Mckie-Krisberg Z.M."/>
            <person name="Prochnik S."/>
            <person name="Lindquist E."/>
            <person name="Dockter R.B."/>
            <person name="Adam C."/>
            <person name="Molina H."/>
            <person name="Bunkerborg J."/>
            <person name="Jin E."/>
            <person name="Buchheim M."/>
            <person name="Magnuson J."/>
        </authorList>
    </citation>
    <scope>NUCLEOTIDE SEQUENCE</scope>
    <source>
        <strain evidence="9">CCAP 19/18</strain>
    </source>
</reference>
<dbReference type="PANTHER" id="PTHR23355">
    <property type="entry name" value="RIBONUCLEASE"/>
    <property type="match status" value="1"/>
</dbReference>
<feature type="compositionally biased region" description="Low complexity" evidence="7">
    <location>
        <begin position="1023"/>
        <end position="1038"/>
    </location>
</feature>
<evidence type="ECO:0000259" key="8">
    <source>
        <dbReference type="SMART" id="SM00955"/>
    </source>
</evidence>
<dbReference type="Proteomes" id="UP000815325">
    <property type="component" value="Unassembled WGS sequence"/>
</dbReference>
<feature type="region of interest" description="Disordered" evidence="7">
    <location>
        <begin position="1"/>
        <end position="40"/>
    </location>
</feature>
<evidence type="ECO:0000256" key="3">
    <source>
        <dbReference type="ARBA" id="ARBA00022801"/>
    </source>
</evidence>
<evidence type="ECO:0000256" key="1">
    <source>
        <dbReference type="ARBA" id="ARBA00005785"/>
    </source>
</evidence>
<gene>
    <name evidence="9" type="ORF">DUNSADRAFT_1322</name>
</gene>
<dbReference type="EMBL" id="MU070591">
    <property type="protein sequence ID" value="KAF5827102.1"/>
    <property type="molecule type" value="Genomic_DNA"/>
</dbReference>
<dbReference type="Pfam" id="PF00773">
    <property type="entry name" value="RNB"/>
    <property type="match status" value="1"/>
</dbReference>
<dbReference type="Gene3D" id="2.40.50.690">
    <property type="match status" value="1"/>
</dbReference>
<proteinExistence type="inferred from homology"/>
<feature type="region of interest" description="Disordered" evidence="7">
    <location>
        <begin position="122"/>
        <end position="169"/>
    </location>
</feature>
<organism evidence="9 10">
    <name type="scientific">Dunaliella salina</name>
    <name type="common">Green alga</name>
    <name type="synonym">Protococcus salinus</name>
    <dbReference type="NCBI Taxonomy" id="3046"/>
    <lineage>
        <taxon>Eukaryota</taxon>
        <taxon>Viridiplantae</taxon>
        <taxon>Chlorophyta</taxon>
        <taxon>core chlorophytes</taxon>
        <taxon>Chlorophyceae</taxon>
        <taxon>CS clade</taxon>
        <taxon>Chlamydomonadales</taxon>
        <taxon>Dunaliellaceae</taxon>
        <taxon>Dunaliella</taxon>
    </lineage>
</organism>
<feature type="region of interest" description="Disordered" evidence="7">
    <location>
        <begin position="57"/>
        <end position="109"/>
    </location>
</feature>
<feature type="compositionally biased region" description="Low complexity" evidence="7">
    <location>
        <begin position="127"/>
        <end position="149"/>
    </location>
</feature>
<sequence length="1168" mass="125292">MNMLHDDWGPALDAPVKPSGPPTNEVRAPAPTNTNQQCPLGEDPVYLAALQHAASCSGCDAASPATTTPSSSAWPPSPPVATTPASFPHQGAQSDGSKSKHKGQQRGGPMLASALAAAGGPTDFPLAAAGSSRGGPAAAPSSEAAGAAAKKPGHERVGRGRVGAQKQAAVEAAAAAAAAAAASPLSSSAPATFGAAGKGSRQGAAVSAAGQGALDTRESNRNNASSNLKQGQEQQQQQQQQQQQLLQQRWRQPQQQQQGQSDGASKYSRFPEYLPQEQLQIMFKRGLAFRGRFRVNAGDRNEAYVTIPGLPHDCMVRGERAQNRAMEGDEVAVQLLPASHWFKNYSKLPEGTKENGLDIKDVAPWRDAQNPEQALETVNWALSQAPPKSLRILGQVVAILEPSPRREQLVGVIQADISGRTLGGSLLHRFIPLSPTMPTCVVNATSVRGLSEELLAEAACPPGDDTASRTLISARVVAWGTTNDAPLVELRQSLGQAGEIETETAAILEIEGIRRGEFSPEVEACLPPTPWVGITPEDLQHRRDFRNVRVFSIDPPTAKDLDDAMHVEPVEGTPGRWRVGVHIADVSHFIPPDSALDAEAQERATSVYLVQRVIPMLPRLLCEELCSLNPGTPRFSFSVEWEMDEEGRIYSQWAGKSVICSSAKLAYPMVQAMIEGRFDPADCSAQLYGDQPWDKIVQDCLTLNKIAQALRAARFASGAVRLDNVRVTFGLDKDGNPVSCGQYVQQEANKLVEEFMLLTNISVAKMISAIFPERALLRNHVHPQQNKMDELLALCQANGIHMDISSSGALSASLNNLRETCSDQGVIDAITMMATKPMQLAKYFCTGDFPDPEDWRHYALALPEYTHFTSPIRRYPDLVVHRLLSAAIEVQQQQLLQQQAVSTGPVAQKHRLMDTPRTTQVADHCNEKRLTARNAQDASLKLYLCCLLRRAPVITEAIVTNVGGNRLFDVYLTSYGMSTRIHVEQQGVDLDSQWSDTNRTLTLQLKNIASTSTNDAGAGGADGADAGASSTTANNAAGKQSNGQTRRKGFGNNSQAEKNRQQGGPVMQYGAWLASLPALSNPLSLSPVSFPLKVKLFEHLPVIATSPLQPGKISQIVGISARYPVRRPTLSTLAGIDFSLQAAASTKETRPPVAQHSGGLGSKESSGG</sequence>
<feature type="region of interest" description="Disordered" evidence="7">
    <location>
        <begin position="1144"/>
        <end position="1168"/>
    </location>
</feature>